<dbReference type="Pfam" id="PF00005">
    <property type="entry name" value="ABC_tran"/>
    <property type="match status" value="1"/>
</dbReference>
<keyword evidence="4" id="KW-1278">Translocase</keyword>
<accession>A0A3N1USS6</accession>
<evidence type="ECO:0000313" key="8">
    <source>
        <dbReference type="Proteomes" id="UP000276223"/>
    </source>
</evidence>
<dbReference type="SMART" id="SM00382">
    <property type="entry name" value="AAA"/>
    <property type="match status" value="1"/>
</dbReference>
<comment type="caution">
    <text evidence="7">The sequence shown here is derived from an EMBL/GenBank/DDBJ whole genome shotgun (WGS) entry which is preliminary data.</text>
</comment>
<evidence type="ECO:0000259" key="6">
    <source>
        <dbReference type="PROSITE" id="PS50893"/>
    </source>
</evidence>
<dbReference type="Gene3D" id="3.40.50.300">
    <property type="entry name" value="P-loop containing nucleotide triphosphate hydrolases"/>
    <property type="match status" value="1"/>
</dbReference>
<organism evidence="7 8">
    <name type="scientific">Desulfosoma caldarium</name>
    <dbReference type="NCBI Taxonomy" id="610254"/>
    <lineage>
        <taxon>Bacteria</taxon>
        <taxon>Pseudomonadati</taxon>
        <taxon>Thermodesulfobacteriota</taxon>
        <taxon>Syntrophobacteria</taxon>
        <taxon>Syntrophobacterales</taxon>
        <taxon>Syntrophobacteraceae</taxon>
        <taxon>Desulfosoma</taxon>
    </lineage>
</organism>
<evidence type="ECO:0000313" key="7">
    <source>
        <dbReference type="EMBL" id="ROQ93193.1"/>
    </source>
</evidence>
<sequence>MILSVLDIAFQYNSHAVLQGVRFDVSCGELVAVCGTNGAGKSTLLRCLNGMLQPRVGTVLLEGEDLRVLGRRGVARAMASVPQKGKDSELTVFEVVLLGVLPHRRWGPTRQDVQSVEKILTSMNLAALAHRRFSTLSGGEAQKVLLAKALAQKPKVLLLDEPTNHLDLKNQLEMMQLVRRISRQQSLAVVAAIHDLNLALRYCDRILFLKGGRIETAVTPGDVTAELVRRIYGVDVKVCRIEETLVVVPKG</sequence>
<dbReference type="RefSeq" id="WP_123289726.1">
    <property type="nucleotide sequence ID" value="NZ_RJVA01000011.1"/>
</dbReference>
<keyword evidence="8" id="KW-1185">Reference proteome</keyword>
<dbReference type="InterPro" id="IPR003439">
    <property type="entry name" value="ABC_transporter-like_ATP-bd"/>
</dbReference>
<evidence type="ECO:0000256" key="1">
    <source>
        <dbReference type="ARBA" id="ARBA00022448"/>
    </source>
</evidence>
<dbReference type="CDD" id="cd03214">
    <property type="entry name" value="ABC_Iron-Siderophores_B12_Hemin"/>
    <property type="match status" value="1"/>
</dbReference>
<dbReference type="InterPro" id="IPR003593">
    <property type="entry name" value="AAA+_ATPase"/>
</dbReference>
<dbReference type="GO" id="GO:0005524">
    <property type="term" value="F:ATP binding"/>
    <property type="evidence" value="ECO:0007669"/>
    <property type="project" value="UniProtKB-KW"/>
</dbReference>
<dbReference type="GO" id="GO:0016887">
    <property type="term" value="F:ATP hydrolysis activity"/>
    <property type="evidence" value="ECO:0007669"/>
    <property type="project" value="InterPro"/>
</dbReference>
<reference evidence="7 8" key="1">
    <citation type="submission" date="2018-11" db="EMBL/GenBank/DDBJ databases">
        <title>Genomic Encyclopedia of Type Strains, Phase IV (KMG-IV): sequencing the most valuable type-strain genomes for metagenomic binning, comparative biology and taxonomic classification.</title>
        <authorList>
            <person name="Goeker M."/>
        </authorList>
    </citation>
    <scope>NUCLEOTIDE SEQUENCE [LARGE SCALE GENOMIC DNA]</scope>
    <source>
        <strain evidence="7 8">DSM 22027</strain>
    </source>
</reference>
<dbReference type="InterPro" id="IPR027417">
    <property type="entry name" value="P-loop_NTPase"/>
</dbReference>
<proteinExistence type="predicted"/>
<dbReference type="FunFam" id="3.40.50.300:FF:000134">
    <property type="entry name" value="Iron-enterobactin ABC transporter ATP-binding protein"/>
    <property type="match status" value="1"/>
</dbReference>
<comment type="function">
    <text evidence="5">Part of the ABC transporter complex HmuTUV involved in hemin import. Responsible for energy coupling to the transport system.</text>
</comment>
<gene>
    <name evidence="7" type="ORF">EDC27_1199</name>
</gene>
<dbReference type="AlphaFoldDB" id="A0A3N1USS6"/>
<evidence type="ECO:0000256" key="2">
    <source>
        <dbReference type="ARBA" id="ARBA00022741"/>
    </source>
</evidence>
<name>A0A3N1USS6_9BACT</name>
<dbReference type="OrthoDB" id="9809450at2"/>
<dbReference type="Proteomes" id="UP000276223">
    <property type="component" value="Unassembled WGS sequence"/>
</dbReference>
<dbReference type="EMBL" id="RJVA01000011">
    <property type="protein sequence ID" value="ROQ93193.1"/>
    <property type="molecule type" value="Genomic_DNA"/>
</dbReference>
<feature type="domain" description="ABC transporter" evidence="6">
    <location>
        <begin position="3"/>
        <end position="236"/>
    </location>
</feature>
<evidence type="ECO:0000256" key="3">
    <source>
        <dbReference type="ARBA" id="ARBA00022840"/>
    </source>
</evidence>
<keyword evidence="3 7" id="KW-0067">ATP-binding</keyword>
<keyword evidence="2" id="KW-0547">Nucleotide-binding</keyword>
<dbReference type="SUPFAM" id="SSF52540">
    <property type="entry name" value="P-loop containing nucleoside triphosphate hydrolases"/>
    <property type="match status" value="1"/>
</dbReference>
<evidence type="ECO:0000256" key="4">
    <source>
        <dbReference type="ARBA" id="ARBA00022967"/>
    </source>
</evidence>
<evidence type="ECO:0000256" key="5">
    <source>
        <dbReference type="ARBA" id="ARBA00037066"/>
    </source>
</evidence>
<dbReference type="PROSITE" id="PS00211">
    <property type="entry name" value="ABC_TRANSPORTER_1"/>
    <property type="match status" value="1"/>
</dbReference>
<dbReference type="PROSITE" id="PS50893">
    <property type="entry name" value="ABC_TRANSPORTER_2"/>
    <property type="match status" value="1"/>
</dbReference>
<dbReference type="PANTHER" id="PTHR42794:SF1">
    <property type="entry name" value="HEMIN IMPORT ATP-BINDING PROTEIN HMUV"/>
    <property type="match status" value="1"/>
</dbReference>
<protein>
    <submittedName>
        <fullName evidence="7">Iron complex transport system ATP-binding protein</fullName>
    </submittedName>
</protein>
<keyword evidence="1" id="KW-0813">Transport</keyword>
<dbReference type="PANTHER" id="PTHR42794">
    <property type="entry name" value="HEMIN IMPORT ATP-BINDING PROTEIN HMUV"/>
    <property type="match status" value="1"/>
</dbReference>
<dbReference type="InterPro" id="IPR017871">
    <property type="entry name" value="ABC_transporter-like_CS"/>
</dbReference>